<sequence length="583" mass="65085">MKRLLIIIILAGLLVSCQKSKFLDDKTNLLDDKAIFTDSIRTLGFLNRIYVDIGYTFAIYRFSAAGGAGNTELASDNAEGNNNTSVWGNAYAQGSIGPSNVLTGFAADKDFWNTPYMNIRRVNLLLLRLPDAPFHELTKQRMAAEARFLRAWYYYQMVAVFGGVPVIKDNVYDINDVINIPRNSFEECINYIVSELDQCAQALANVVYADIDYGRITAGACQALKSRVLLYAASPLFNGGNSSNAGDKASLVGYPVFDKNRWQLAANAAEAVINSGKYQLNVDNDTRPGNGFYSVFLKRVNSEYILAFNRGPQREMESYYLPGSRSGSLVMKPTHNLVEAFPMKDGKPASESPLYDPANPYRNRDPRFDYSIIYNGLSYTSNTGPKTPIWTYQSAGSAIPNATSDGYVAGGYFTGYFSRKMLDENLASNTAGTTERGWSLIRYAEILLNYAEALNETGATDKAYAPLKQLRERAGIIPGSDGLYGMKAGMTVEEMRAFVQNERRIELAFEDHRFNDIRRWMIAEQVLTGFNKVMIITRTGETTYTYRAASAPRPLNFRKAMYLLPIPLTEIQKMPLMVQNPGY</sequence>
<evidence type="ECO:0000313" key="9">
    <source>
        <dbReference type="Proteomes" id="UP001325680"/>
    </source>
</evidence>
<dbReference type="InterPro" id="IPR033985">
    <property type="entry name" value="SusD-like_N"/>
</dbReference>
<evidence type="ECO:0000256" key="3">
    <source>
        <dbReference type="ARBA" id="ARBA00022729"/>
    </source>
</evidence>
<keyword evidence="5" id="KW-0998">Cell outer membrane</keyword>
<name>A0ABZ0W956_9BACT</name>
<protein>
    <submittedName>
        <fullName evidence="8">RagB/SusD family nutrient uptake outer membrane protein</fullName>
    </submittedName>
</protein>
<keyword evidence="4" id="KW-0472">Membrane</keyword>
<dbReference type="InterPro" id="IPR012944">
    <property type="entry name" value="SusD_RagB_dom"/>
</dbReference>
<dbReference type="Proteomes" id="UP001325680">
    <property type="component" value="Chromosome"/>
</dbReference>
<evidence type="ECO:0000313" key="8">
    <source>
        <dbReference type="EMBL" id="WQD38530.1"/>
    </source>
</evidence>
<keyword evidence="3" id="KW-0732">Signal</keyword>
<evidence type="ECO:0000256" key="4">
    <source>
        <dbReference type="ARBA" id="ARBA00023136"/>
    </source>
</evidence>
<evidence type="ECO:0000256" key="2">
    <source>
        <dbReference type="ARBA" id="ARBA00006275"/>
    </source>
</evidence>
<comment type="subcellular location">
    <subcellularLocation>
        <location evidence="1">Cell outer membrane</location>
    </subcellularLocation>
</comment>
<proteinExistence type="inferred from homology"/>
<feature type="domain" description="SusD-like N-terminal" evidence="7">
    <location>
        <begin position="71"/>
        <end position="230"/>
    </location>
</feature>
<dbReference type="SUPFAM" id="SSF48452">
    <property type="entry name" value="TPR-like"/>
    <property type="match status" value="1"/>
</dbReference>
<dbReference type="InterPro" id="IPR011990">
    <property type="entry name" value="TPR-like_helical_dom_sf"/>
</dbReference>
<gene>
    <name evidence="8" type="ORF">U0035_00020</name>
</gene>
<dbReference type="RefSeq" id="WP_114791280.1">
    <property type="nucleotide sequence ID" value="NZ_CP139960.1"/>
</dbReference>
<keyword evidence="9" id="KW-1185">Reference proteome</keyword>
<dbReference type="EMBL" id="CP139960">
    <property type="protein sequence ID" value="WQD38530.1"/>
    <property type="molecule type" value="Genomic_DNA"/>
</dbReference>
<evidence type="ECO:0000256" key="5">
    <source>
        <dbReference type="ARBA" id="ARBA00023237"/>
    </source>
</evidence>
<evidence type="ECO:0000259" key="7">
    <source>
        <dbReference type="Pfam" id="PF14322"/>
    </source>
</evidence>
<accession>A0ABZ0W956</accession>
<dbReference type="Gene3D" id="1.25.40.390">
    <property type="match status" value="1"/>
</dbReference>
<evidence type="ECO:0000259" key="6">
    <source>
        <dbReference type="Pfam" id="PF07980"/>
    </source>
</evidence>
<evidence type="ECO:0000256" key="1">
    <source>
        <dbReference type="ARBA" id="ARBA00004442"/>
    </source>
</evidence>
<reference evidence="8 9" key="1">
    <citation type="submission" date="2023-12" db="EMBL/GenBank/DDBJ databases">
        <title>Genome sequencing and assembly of bacterial species from a model synthetic community.</title>
        <authorList>
            <person name="Hogle S.L."/>
        </authorList>
    </citation>
    <scope>NUCLEOTIDE SEQUENCE [LARGE SCALE GENOMIC DNA]</scope>
    <source>
        <strain evidence="8 9">HAMBI_3031</strain>
    </source>
</reference>
<organism evidence="8 9">
    <name type="scientific">Niabella yanshanensis</name>
    <dbReference type="NCBI Taxonomy" id="577386"/>
    <lineage>
        <taxon>Bacteria</taxon>
        <taxon>Pseudomonadati</taxon>
        <taxon>Bacteroidota</taxon>
        <taxon>Chitinophagia</taxon>
        <taxon>Chitinophagales</taxon>
        <taxon>Chitinophagaceae</taxon>
        <taxon>Niabella</taxon>
    </lineage>
</organism>
<comment type="similarity">
    <text evidence="2">Belongs to the SusD family.</text>
</comment>
<feature type="domain" description="RagB/SusD" evidence="6">
    <location>
        <begin position="318"/>
        <end position="583"/>
    </location>
</feature>
<dbReference type="Pfam" id="PF14322">
    <property type="entry name" value="SusD-like_3"/>
    <property type="match status" value="1"/>
</dbReference>
<dbReference type="Pfam" id="PF07980">
    <property type="entry name" value="SusD_RagB"/>
    <property type="match status" value="1"/>
</dbReference>
<dbReference type="PROSITE" id="PS51257">
    <property type="entry name" value="PROKAR_LIPOPROTEIN"/>
    <property type="match status" value="1"/>
</dbReference>